<dbReference type="Proteomes" id="UP000295804">
    <property type="component" value="Unassembled WGS sequence"/>
</dbReference>
<reference evidence="1 2" key="1">
    <citation type="submission" date="2019-03" db="EMBL/GenBank/DDBJ databases">
        <title>Genomic analyses of the natural microbiome of Caenorhabditis elegans.</title>
        <authorList>
            <person name="Samuel B."/>
        </authorList>
    </citation>
    <scope>NUCLEOTIDE SEQUENCE [LARGE SCALE GENOMIC DNA]</scope>
    <source>
        <strain evidence="1 2">BIGb0525</strain>
    </source>
</reference>
<dbReference type="EMBL" id="SOCQ01000035">
    <property type="protein sequence ID" value="TDV34207.1"/>
    <property type="molecule type" value="Genomic_DNA"/>
</dbReference>
<protein>
    <submittedName>
        <fullName evidence="1">Immunity protein 15 of polymorphic toxin system</fullName>
    </submittedName>
</protein>
<comment type="caution">
    <text evidence="1">The sequence shown here is derived from an EMBL/GenBank/DDBJ whole genome shotgun (WGS) entry which is preliminary data.</text>
</comment>
<dbReference type="RefSeq" id="WP_244295079.1">
    <property type="nucleotide sequence ID" value="NZ_SOCQ01000035.1"/>
</dbReference>
<dbReference type="AlphaFoldDB" id="A0A4R7UPV1"/>
<proteinExistence type="predicted"/>
<evidence type="ECO:0000313" key="2">
    <source>
        <dbReference type="Proteomes" id="UP000295804"/>
    </source>
</evidence>
<name>A0A4R7UPV1_9PSED</name>
<organism evidence="1 2">
    <name type="scientific">Pseudomonas helmanticensis</name>
    <dbReference type="NCBI Taxonomy" id="1471381"/>
    <lineage>
        <taxon>Bacteria</taxon>
        <taxon>Pseudomonadati</taxon>
        <taxon>Pseudomonadota</taxon>
        <taxon>Gammaproteobacteria</taxon>
        <taxon>Pseudomonadales</taxon>
        <taxon>Pseudomonadaceae</taxon>
        <taxon>Pseudomonas</taxon>
    </lineage>
</organism>
<gene>
    <name evidence="1" type="ORF">EDF87_1355</name>
</gene>
<accession>A0A4R7UPV1</accession>
<sequence>MILAEIYRKIISKEPYKDMGVFFESYESFEEIPLVSRYKRLGFLKKEMSNDKVSEVLAGVAIFLMNLIKIMGETDKCSFYAITFTDFYGIDEREVLVPNIFVYPGMASVGFIDNIKEKSARDVSKEMKEVINKFHKIGGEAIFDFYESRFYDSACDEEVIRVFVVLKEVDNRVGKSSFRSLRP</sequence>
<dbReference type="InterPro" id="IPR028264">
    <property type="entry name" value="Imm15"/>
</dbReference>
<dbReference type="Pfam" id="PF15561">
    <property type="entry name" value="Imm15"/>
    <property type="match status" value="1"/>
</dbReference>
<evidence type="ECO:0000313" key="1">
    <source>
        <dbReference type="EMBL" id="TDV34207.1"/>
    </source>
</evidence>